<dbReference type="AlphaFoldDB" id="A0AAP0Q0T8"/>
<gene>
    <name evidence="1" type="ORF">Syun_004050</name>
</gene>
<protein>
    <submittedName>
        <fullName evidence="1">Uncharacterized protein</fullName>
    </submittedName>
</protein>
<reference evidence="1 2" key="1">
    <citation type="submission" date="2024-01" db="EMBL/GenBank/DDBJ databases">
        <title>Genome assemblies of Stephania.</title>
        <authorList>
            <person name="Yang L."/>
        </authorList>
    </citation>
    <scope>NUCLEOTIDE SEQUENCE [LARGE SCALE GENOMIC DNA]</scope>
    <source>
        <strain evidence="1">YNDBR</strain>
        <tissue evidence="1">Leaf</tissue>
    </source>
</reference>
<dbReference type="EMBL" id="JBBNAF010000002">
    <property type="protein sequence ID" value="KAK9163148.1"/>
    <property type="molecule type" value="Genomic_DNA"/>
</dbReference>
<name>A0AAP0Q0T8_9MAGN</name>
<dbReference type="Proteomes" id="UP001420932">
    <property type="component" value="Unassembled WGS sequence"/>
</dbReference>
<comment type="caution">
    <text evidence="1">The sequence shown here is derived from an EMBL/GenBank/DDBJ whole genome shotgun (WGS) entry which is preliminary data.</text>
</comment>
<evidence type="ECO:0000313" key="1">
    <source>
        <dbReference type="EMBL" id="KAK9163148.1"/>
    </source>
</evidence>
<evidence type="ECO:0000313" key="2">
    <source>
        <dbReference type="Proteomes" id="UP001420932"/>
    </source>
</evidence>
<accession>A0AAP0Q0T8</accession>
<proteinExistence type="predicted"/>
<sequence>MAKSLYNNSLKLKYSTLDKATGSFNDANKLGQDVDYEQRIYRNELEEVVNVKLESSTAGIRCSHIGSPCPLGTKICAQSLQKTDDGYSKGQLPLSYATFSKLDRFGGSSNRFMNAPLLKVVCRKIYLIDNKIGKRPRRTHNFPDINIFDVYTLIVGFFQGLVQARPNPTFDGEHMVSSIWSTHGVTSFLSRFCLGSLELPPQALPLLAAGTPADRCRNSYLTSAAACTPASRRSLQALPPPAARRQHSRCSSQALLLLAEGTPTAGTHSRMLDISQTSAVLSSAQYRTLRNPEKQNSKYFHKAHLIFGSDLAFNTLPRKINPNSSLVTACFINAVIYLAISDMDVSSNPRESNTSFPPWKPGSN</sequence>
<keyword evidence="2" id="KW-1185">Reference proteome</keyword>
<organism evidence="1 2">
    <name type="scientific">Stephania yunnanensis</name>
    <dbReference type="NCBI Taxonomy" id="152371"/>
    <lineage>
        <taxon>Eukaryota</taxon>
        <taxon>Viridiplantae</taxon>
        <taxon>Streptophyta</taxon>
        <taxon>Embryophyta</taxon>
        <taxon>Tracheophyta</taxon>
        <taxon>Spermatophyta</taxon>
        <taxon>Magnoliopsida</taxon>
        <taxon>Ranunculales</taxon>
        <taxon>Menispermaceae</taxon>
        <taxon>Menispermoideae</taxon>
        <taxon>Cissampelideae</taxon>
        <taxon>Stephania</taxon>
    </lineage>
</organism>